<dbReference type="Proteomes" id="UP000516446">
    <property type="component" value="Chromosome"/>
</dbReference>
<evidence type="ECO:0000313" key="2">
    <source>
        <dbReference type="Proteomes" id="UP000516446"/>
    </source>
</evidence>
<evidence type="ECO:0000313" key="1">
    <source>
        <dbReference type="EMBL" id="QNT64805.1"/>
    </source>
</evidence>
<dbReference type="RefSeq" id="WP_006845150.1">
    <property type="nucleotide sequence ID" value="NZ_CP026847.1"/>
</dbReference>
<accession>A0A7H1MMW9</accession>
<dbReference type="InterPro" id="IPR024515">
    <property type="entry name" value="DUF3397"/>
</dbReference>
<sequence length="120" mass="14261">MFSIFDWKLGLGAILIIWIFLNLGHSLPLIKMIPKHIKPLSIVVPLFWWEIGAISFQSWQLAFIPYLFLMFILWGIALAVFQGFLGQHYTFRRFIRVWWRIIELTTLITLIIFIIMGWGH</sequence>
<name>A0A7H1MMW9_9LACO</name>
<keyword evidence="2" id="KW-1185">Reference proteome</keyword>
<dbReference type="AlphaFoldDB" id="A0A7H1MMW9"/>
<protein>
    <submittedName>
        <fullName evidence="1">DUF3397 family protein</fullName>
    </submittedName>
</protein>
<organism evidence="1 2">
    <name type="scientific">Weissella koreensis</name>
    <dbReference type="NCBI Taxonomy" id="165096"/>
    <lineage>
        <taxon>Bacteria</taxon>
        <taxon>Bacillati</taxon>
        <taxon>Bacillota</taxon>
        <taxon>Bacilli</taxon>
        <taxon>Lactobacillales</taxon>
        <taxon>Lactobacillaceae</taxon>
        <taxon>Weissella</taxon>
    </lineage>
</organism>
<proteinExistence type="predicted"/>
<dbReference type="EMBL" id="CP043431">
    <property type="protein sequence ID" value="QNT64805.1"/>
    <property type="molecule type" value="Genomic_DNA"/>
</dbReference>
<reference evidence="1 2" key="1">
    <citation type="submission" date="2019-08" db="EMBL/GenBank/DDBJ databases">
        <authorList>
            <person name="Chang H.C."/>
            <person name="Mun S.Y."/>
        </authorList>
    </citation>
    <scope>NUCLEOTIDE SEQUENCE [LARGE SCALE GENOMIC DNA]</scope>
    <source>
        <strain evidence="1 2">SK</strain>
    </source>
</reference>
<gene>
    <name evidence="1" type="ORF">FY536_05935</name>
</gene>
<dbReference type="Pfam" id="PF11877">
    <property type="entry name" value="DUF3397"/>
    <property type="match status" value="1"/>
</dbReference>